<dbReference type="EMBL" id="JAUPEV010000005">
    <property type="protein sequence ID" value="MDO7253169.1"/>
    <property type="molecule type" value="Genomic_DNA"/>
</dbReference>
<organism evidence="2 3">
    <name type="scientific">Helicobacter cappadocius</name>
    <dbReference type="NCBI Taxonomy" id="3063998"/>
    <lineage>
        <taxon>Bacteria</taxon>
        <taxon>Pseudomonadati</taxon>
        <taxon>Campylobacterota</taxon>
        <taxon>Epsilonproteobacteria</taxon>
        <taxon>Campylobacterales</taxon>
        <taxon>Helicobacteraceae</taxon>
        <taxon>Helicobacter</taxon>
    </lineage>
</organism>
<evidence type="ECO:0000259" key="1">
    <source>
        <dbReference type="PROSITE" id="PS51186"/>
    </source>
</evidence>
<dbReference type="Gene3D" id="3.40.630.30">
    <property type="match status" value="1"/>
</dbReference>
<evidence type="ECO:0000313" key="3">
    <source>
        <dbReference type="Proteomes" id="UP001240777"/>
    </source>
</evidence>
<dbReference type="RefSeq" id="WP_305517012.1">
    <property type="nucleotide sequence ID" value="NZ_JAUPEV010000005.1"/>
</dbReference>
<dbReference type="InterPro" id="IPR000182">
    <property type="entry name" value="GNAT_dom"/>
</dbReference>
<comment type="caution">
    <text evidence="2">The sequence shown here is derived from an EMBL/GenBank/DDBJ whole genome shotgun (WGS) entry which is preliminary data.</text>
</comment>
<dbReference type="PROSITE" id="PS51186">
    <property type="entry name" value="GNAT"/>
    <property type="match status" value="1"/>
</dbReference>
<protein>
    <recommendedName>
        <fullName evidence="1">N-acetyltransferase domain-containing protein</fullName>
    </recommendedName>
</protein>
<sequence length="267" mass="31634">MKDFQKMDINDIRSQIFLIKKNAKNIYTNFYTQLNIAYQVKILSHSIIILKKELGFWRLYFFSNDIKKLQDTLSKIQNNAPICIEILQKQEEIILNSAKKQTVYIRLRKNLSNISKMEIQQPPYKKPSAKKFYELIQKDFNIYFDHLPTLETIKDWIKNKRILYIKKERQIISYLIFNINGKGAYINYIANYGGKDSLIKIWQMFYQELNNFDIQSIYLWCDTKNTKAMNMYQIEGFSPDGLKNFIYLKAAKIANKEMGGGGISKTF</sequence>
<feature type="domain" description="N-acetyltransferase" evidence="1">
    <location>
        <begin position="119"/>
        <end position="259"/>
    </location>
</feature>
<keyword evidence="3" id="KW-1185">Reference proteome</keyword>
<dbReference type="SUPFAM" id="SSF55729">
    <property type="entry name" value="Acyl-CoA N-acyltransferases (Nat)"/>
    <property type="match status" value="1"/>
</dbReference>
<reference evidence="3" key="1">
    <citation type="submission" date="2023-07" db="EMBL/GenBank/DDBJ databases">
        <title>Unpublished Manusciprt.</title>
        <authorList>
            <person name="Aydin F."/>
            <person name="Tarhane S."/>
            <person name="Saticioglu I.B."/>
            <person name="Karakaya E."/>
            <person name="Abay S."/>
            <person name="Guran O."/>
            <person name="Bozkurt E."/>
            <person name="Uzum N."/>
            <person name="Olgun K."/>
            <person name="Jablonski D."/>
        </authorList>
    </citation>
    <scope>NUCLEOTIDE SEQUENCE [LARGE SCALE GENOMIC DNA]</scope>
    <source>
        <strain evidence="3">faydin-H75</strain>
    </source>
</reference>
<gene>
    <name evidence="2" type="ORF">Q5I04_04500</name>
</gene>
<evidence type="ECO:0000313" key="2">
    <source>
        <dbReference type="EMBL" id="MDO7253169.1"/>
    </source>
</evidence>
<proteinExistence type="predicted"/>
<name>A0ABT8Z4D2_9HELI</name>
<dbReference type="InterPro" id="IPR016181">
    <property type="entry name" value="Acyl_CoA_acyltransferase"/>
</dbReference>
<accession>A0ABT8Z4D2</accession>
<dbReference type="Proteomes" id="UP001240777">
    <property type="component" value="Unassembled WGS sequence"/>
</dbReference>